<keyword evidence="4" id="KW-0418">Kinase</keyword>
<dbReference type="Pfam" id="PF02518">
    <property type="entry name" value="HATPase_c"/>
    <property type="match status" value="1"/>
</dbReference>
<dbReference type="InterPro" id="IPR005467">
    <property type="entry name" value="His_kinase_dom"/>
</dbReference>
<keyword evidence="6" id="KW-0902">Two-component regulatory system</keyword>
<keyword evidence="3" id="KW-0547">Nucleotide-binding</keyword>
<evidence type="ECO:0000256" key="4">
    <source>
        <dbReference type="ARBA" id="ARBA00022777"/>
    </source>
</evidence>
<evidence type="ECO:0000259" key="7">
    <source>
        <dbReference type="PROSITE" id="PS50109"/>
    </source>
</evidence>
<accession>X1F252</accession>
<dbReference type="GO" id="GO:0000160">
    <property type="term" value="P:phosphorelay signal transduction system"/>
    <property type="evidence" value="ECO:0007669"/>
    <property type="project" value="UniProtKB-KW"/>
</dbReference>
<protein>
    <recommendedName>
        <fullName evidence="7">Histidine kinase domain-containing protein</fullName>
    </recommendedName>
</protein>
<dbReference type="InterPro" id="IPR003594">
    <property type="entry name" value="HATPase_dom"/>
</dbReference>
<dbReference type="PANTHER" id="PTHR43065:SF10">
    <property type="entry name" value="PEROXIDE STRESS-ACTIVATED HISTIDINE KINASE MAK3"/>
    <property type="match status" value="1"/>
</dbReference>
<proteinExistence type="predicted"/>
<dbReference type="PROSITE" id="PS50109">
    <property type="entry name" value="HIS_KIN"/>
    <property type="match status" value="1"/>
</dbReference>
<evidence type="ECO:0000256" key="5">
    <source>
        <dbReference type="ARBA" id="ARBA00022840"/>
    </source>
</evidence>
<dbReference type="AlphaFoldDB" id="X1F252"/>
<evidence type="ECO:0000256" key="1">
    <source>
        <dbReference type="ARBA" id="ARBA00022553"/>
    </source>
</evidence>
<dbReference type="PRINTS" id="PR00344">
    <property type="entry name" value="BCTRLSENSOR"/>
</dbReference>
<dbReference type="EMBL" id="BARU01005097">
    <property type="protein sequence ID" value="GAH26650.1"/>
    <property type="molecule type" value="Genomic_DNA"/>
</dbReference>
<comment type="caution">
    <text evidence="8">The sequence shown here is derived from an EMBL/GenBank/DDBJ whole genome shotgun (WGS) entry which is preliminary data.</text>
</comment>
<sequence>MLGHTDNENFVMINNKSKAIPPYIKEKMFMPFFTTKIKGTGLGLSVSSRIIELHHGRIELKSVEEEGTTFTVFLPKSVVKIKGL</sequence>
<dbReference type="InterPro" id="IPR036890">
    <property type="entry name" value="HATPase_C_sf"/>
</dbReference>
<dbReference type="GO" id="GO:0005524">
    <property type="term" value="F:ATP binding"/>
    <property type="evidence" value="ECO:0007669"/>
    <property type="project" value="UniProtKB-KW"/>
</dbReference>
<evidence type="ECO:0000256" key="3">
    <source>
        <dbReference type="ARBA" id="ARBA00022741"/>
    </source>
</evidence>
<dbReference type="GO" id="GO:0016301">
    <property type="term" value="F:kinase activity"/>
    <property type="evidence" value="ECO:0007669"/>
    <property type="project" value="UniProtKB-KW"/>
</dbReference>
<reference evidence="8" key="1">
    <citation type="journal article" date="2014" name="Front. Microbiol.">
        <title>High frequency of phylogenetically diverse reductive dehalogenase-homologous genes in deep subseafloor sedimentary metagenomes.</title>
        <authorList>
            <person name="Kawai M."/>
            <person name="Futagami T."/>
            <person name="Toyoda A."/>
            <person name="Takaki Y."/>
            <person name="Nishi S."/>
            <person name="Hori S."/>
            <person name="Arai W."/>
            <person name="Tsubouchi T."/>
            <person name="Morono Y."/>
            <person name="Uchiyama I."/>
            <person name="Ito T."/>
            <person name="Fujiyama A."/>
            <person name="Inagaki F."/>
            <person name="Takami H."/>
        </authorList>
    </citation>
    <scope>NUCLEOTIDE SEQUENCE</scope>
    <source>
        <strain evidence="8">Expedition CK06-06</strain>
    </source>
</reference>
<dbReference type="SUPFAM" id="SSF55874">
    <property type="entry name" value="ATPase domain of HSP90 chaperone/DNA topoisomerase II/histidine kinase"/>
    <property type="match status" value="1"/>
</dbReference>
<keyword evidence="2" id="KW-0808">Transferase</keyword>
<evidence type="ECO:0000256" key="6">
    <source>
        <dbReference type="ARBA" id="ARBA00023012"/>
    </source>
</evidence>
<organism evidence="8">
    <name type="scientific">marine sediment metagenome</name>
    <dbReference type="NCBI Taxonomy" id="412755"/>
    <lineage>
        <taxon>unclassified sequences</taxon>
        <taxon>metagenomes</taxon>
        <taxon>ecological metagenomes</taxon>
    </lineage>
</organism>
<dbReference type="PANTHER" id="PTHR43065">
    <property type="entry name" value="SENSOR HISTIDINE KINASE"/>
    <property type="match status" value="1"/>
</dbReference>
<keyword evidence="5" id="KW-0067">ATP-binding</keyword>
<dbReference type="Gene3D" id="3.30.565.10">
    <property type="entry name" value="Histidine kinase-like ATPase, C-terminal domain"/>
    <property type="match status" value="1"/>
</dbReference>
<dbReference type="InterPro" id="IPR004358">
    <property type="entry name" value="Sig_transdc_His_kin-like_C"/>
</dbReference>
<name>X1F252_9ZZZZ</name>
<evidence type="ECO:0000313" key="8">
    <source>
        <dbReference type="EMBL" id="GAH26650.1"/>
    </source>
</evidence>
<feature type="domain" description="Histidine kinase" evidence="7">
    <location>
        <begin position="1"/>
        <end position="78"/>
    </location>
</feature>
<evidence type="ECO:0000256" key="2">
    <source>
        <dbReference type="ARBA" id="ARBA00022679"/>
    </source>
</evidence>
<keyword evidence="1" id="KW-0597">Phosphoprotein</keyword>
<gene>
    <name evidence="8" type="ORF">S03H2_09807</name>
</gene>